<organism evidence="1 2">
    <name type="scientific">Ramazzottius varieornatus</name>
    <name type="common">Water bear</name>
    <name type="synonym">Tardigrade</name>
    <dbReference type="NCBI Taxonomy" id="947166"/>
    <lineage>
        <taxon>Eukaryota</taxon>
        <taxon>Metazoa</taxon>
        <taxon>Ecdysozoa</taxon>
        <taxon>Tardigrada</taxon>
        <taxon>Eutardigrada</taxon>
        <taxon>Parachela</taxon>
        <taxon>Hypsibioidea</taxon>
        <taxon>Ramazzottiidae</taxon>
        <taxon>Ramazzottius</taxon>
    </lineage>
</organism>
<sequence>MSGWRRGDRCPARSRLSKPMAFSALQLRGESESCQNDVTENDGASGRSGYRLRLIVPATNAFRIFRRKFRFIFTGSQACREHGAKEVRCKEGKTQGETVGVWSNCCIPHQGSAGEMGCLCCRFARGTRNSCIATEENTASVSSQQVCAAISIHPKLRTATSDLECGEISWFDIRNRYFWELRVRSVRRTIEQGTADAANGCVC</sequence>
<evidence type="ECO:0000313" key="1">
    <source>
        <dbReference type="EMBL" id="GAU89694.1"/>
    </source>
</evidence>
<dbReference type="AlphaFoldDB" id="A0A1D1UIY5"/>
<dbReference type="Proteomes" id="UP000186922">
    <property type="component" value="Unassembled WGS sequence"/>
</dbReference>
<reference evidence="1 2" key="1">
    <citation type="journal article" date="2016" name="Nat. Commun.">
        <title>Extremotolerant tardigrade genome and improved radiotolerance of human cultured cells by tardigrade-unique protein.</title>
        <authorList>
            <person name="Hashimoto T."/>
            <person name="Horikawa D.D."/>
            <person name="Saito Y."/>
            <person name="Kuwahara H."/>
            <person name="Kozuka-Hata H."/>
            <person name="Shin-I T."/>
            <person name="Minakuchi Y."/>
            <person name="Ohishi K."/>
            <person name="Motoyama A."/>
            <person name="Aizu T."/>
            <person name="Enomoto A."/>
            <person name="Kondo K."/>
            <person name="Tanaka S."/>
            <person name="Hara Y."/>
            <person name="Koshikawa S."/>
            <person name="Sagara H."/>
            <person name="Miura T."/>
            <person name="Yokobori S."/>
            <person name="Miyagawa K."/>
            <person name="Suzuki Y."/>
            <person name="Kubo T."/>
            <person name="Oyama M."/>
            <person name="Kohara Y."/>
            <person name="Fujiyama A."/>
            <person name="Arakawa K."/>
            <person name="Katayama T."/>
            <person name="Toyoda A."/>
            <person name="Kunieda T."/>
        </authorList>
    </citation>
    <scope>NUCLEOTIDE SEQUENCE [LARGE SCALE GENOMIC DNA]</scope>
    <source>
        <strain evidence="1 2">YOKOZUNA-1</strain>
    </source>
</reference>
<name>A0A1D1UIY5_RAMVA</name>
<gene>
    <name evidence="1" type="primary">RvY_02211</name>
    <name evidence="1" type="synonym">RvY_02211.3</name>
    <name evidence="1" type="ORF">RvY_02211-3</name>
</gene>
<protein>
    <submittedName>
        <fullName evidence="1">Uncharacterized protein</fullName>
    </submittedName>
</protein>
<accession>A0A1D1UIY5</accession>
<keyword evidence="2" id="KW-1185">Reference proteome</keyword>
<proteinExistence type="predicted"/>
<comment type="caution">
    <text evidence="1">The sequence shown here is derived from an EMBL/GenBank/DDBJ whole genome shotgun (WGS) entry which is preliminary data.</text>
</comment>
<evidence type="ECO:0000313" key="2">
    <source>
        <dbReference type="Proteomes" id="UP000186922"/>
    </source>
</evidence>
<dbReference type="EMBL" id="BDGG01000001">
    <property type="protein sequence ID" value="GAU89694.1"/>
    <property type="molecule type" value="Genomic_DNA"/>
</dbReference>